<proteinExistence type="predicted"/>
<dbReference type="PANTHER" id="PTHR18867:SF12">
    <property type="entry name" value="DNA REPAIR PROTEIN RAD50"/>
    <property type="match status" value="1"/>
</dbReference>
<feature type="coiled-coil region" evidence="1">
    <location>
        <begin position="50"/>
        <end position="126"/>
    </location>
</feature>
<dbReference type="Gene3D" id="3.40.50.300">
    <property type="entry name" value="P-loop containing nucleotide triphosphate hydrolases"/>
    <property type="match status" value="1"/>
</dbReference>
<keyword evidence="3" id="KW-1185">Reference proteome</keyword>
<keyword evidence="1" id="KW-0175">Coiled coil</keyword>
<dbReference type="SUPFAM" id="SSF52540">
    <property type="entry name" value="P-loop containing nucleoside triphosphate hydrolases"/>
    <property type="match status" value="1"/>
</dbReference>
<dbReference type="InterPro" id="IPR027417">
    <property type="entry name" value="P-loop_NTPase"/>
</dbReference>
<dbReference type="Proteomes" id="UP000823046">
    <property type="component" value="Unassembled WGS sequence"/>
</dbReference>
<organism evidence="2 3">
    <name type="scientific">Cardiosporidium cionae</name>
    <dbReference type="NCBI Taxonomy" id="476202"/>
    <lineage>
        <taxon>Eukaryota</taxon>
        <taxon>Sar</taxon>
        <taxon>Alveolata</taxon>
        <taxon>Apicomplexa</taxon>
        <taxon>Aconoidasida</taxon>
        <taxon>Nephromycida</taxon>
        <taxon>Cardiosporidium</taxon>
    </lineage>
</organism>
<reference evidence="2 3" key="1">
    <citation type="journal article" date="2020" name="bioRxiv">
        <title>Metabolic contributions of an alphaproteobacterial endosymbiont in the apicomplexan Cardiosporidium cionae.</title>
        <authorList>
            <person name="Hunter E.S."/>
            <person name="Paight C.J."/>
            <person name="Lane C.E."/>
        </authorList>
    </citation>
    <scope>NUCLEOTIDE SEQUENCE [LARGE SCALE GENOMIC DNA]</scope>
    <source>
        <strain evidence="2">ESH_2018</strain>
    </source>
</reference>
<sequence>MDSQIPQLMGVSKAILENVIFCHQDDNNWPLGSMGDLKKKFDDLFGATRYTKALKAISEVRKQIQETKKDQQHQAESSRFHRDQAKGLRNQLEEVEKAAHISNEEKKNLLEELHRYQETTKSLQSLYDSIQAYEVEFCSKQHLITQGEEEMALQQKEMTEIYEESVEQLMEYQNQFQKEIL</sequence>
<accession>A0ABQ7JDU4</accession>
<dbReference type="EMBL" id="JADAQX010000075">
    <property type="protein sequence ID" value="KAF8822174.1"/>
    <property type="molecule type" value="Genomic_DNA"/>
</dbReference>
<protein>
    <submittedName>
        <fullName evidence="2">Uncharacterized protein</fullName>
    </submittedName>
</protein>
<evidence type="ECO:0000313" key="2">
    <source>
        <dbReference type="EMBL" id="KAF8822174.1"/>
    </source>
</evidence>
<evidence type="ECO:0000313" key="3">
    <source>
        <dbReference type="Proteomes" id="UP000823046"/>
    </source>
</evidence>
<gene>
    <name evidence="2" type="ORF">IE077_000853</name>
</gene>
<name>A0ABQ7JDU4_9APIC</name>
<dbReference type="PANTHER" id="PTHR18867">
    <property type="entry name" value="RAD50"/>
    <property type="match status" value="1"/>
</dbReference>
<evidence type="ECO:0000256" key="1">
    <source>
        <dbReference type="SAM" id="Coils"/>
    </source>
</evidence>
<feature type="non-terminal residue" evidence="2">
    <location>
        <position position="181"/>
    </location>
</feature>
<comment type="caution">
    <text evidence="2">The sequence shown here is derived from an EMBL/GenBank/DDBJ whole genome shotgun (WGS) entry which is preliminary data.</text>
</comment>